<sequence length="68" mass="7769">MFKRMRMRVEQVFVVLSLQGGKCMRAMTLERNELATRCSARLQPAAMSAVRPSGTSTMRRRMTKMCAL</sequence>
<proteinExistence type="predicted"/>
<dbReference type="EMBL" id="JACCFH010000001">
    <property type="protein sequence ID" value="NYG34316.1"/>
    <property type="molecule type" value="Genomic_DNA"/>
</dbReference>
<name>A0A7Y9U880_9BURK</name>
<gene>
    <name evidence="2" type="ORF">BDD16_003302</name>
</gene>
<dbReference type="Proteomes" id="UP000518288">
    <property type="component" value="Unassembled WGS sequence"/>
</dbReference>
<evidence type="ECO:0000313" key="2">
    <source>
        <dbReference type="EMBL" id="NYG34316.1"/>
    </source>
</evidence>
<keyword evidence="3" id="KW-1185">Reference proteome</keyword>
<accession>A0A7Y9U880</accession>
<dbReference type="RefSeq" id="WP_179634975.1">
    <property type="nucleotide sequence ID" value="NZ_JACCFH010000001.1"/>
</dbReference>
<reference evidence="2 3" key="1">
    <citation type="submission" date="2020-07" db="EMBL/GenBank/DDBJ databases">
        <title>Genomic Encyclopedia of Archaeal and Bacterial Type Strains, Phase II (KMG-II): from individual species to whole genera.</title>
        <authorList>
            <person name="Goeker M."/>
        </authorList>
    </citation>
    <scope>NUCLEOTIDE SEQUENCE [LARGE SCALE GENOMIC DNA]</scope>
    <source>
        <strain evidence="2 3">DSM 21226</strain>
    </source>
</reference>
<feature type="compositionally biased region" description="Basic residues" evidence="1">
    <location>
        <begin position="58"/>
        <end position="68"/>
    </location>
</feature>
<comment type="caution">
    <text evidence="2">The sequence shown here is derived from an EMBL/GenBank/DDBJ whole genome shotgun (WGS) entry which is preliminary data.</text>
</comment>
<evidence type="ECO:0000256" key="1">
    <source>
        <dbReference type="SAM" id="MobiDB-lite"/>
    </source>
</evidence>
<dbReference type="AlphaFoldDB" id="A0A7Y9U880"/>
<feature type="region of interest" description="Disordered" evidence="1">
    <location>
        <begin position="47"/>
        <end position="68"/>
    </location>
</feature>
<organism evidence="2 3">
    <name type="scientific">Sphaerotilus montanus</name>
    <dbReference type="NCBI Taxonomy" id="522889"/>
    <lineage>
        <taxon>Bacteria</taxon>
        <taxon>Pseudomonadati</taxon>
        <taxon>Pseudomonadota</taxon>
        <taxon>Betaproteobacteria</taxon>
        <taxon>Burkholderiales</taxon>
        <taxon>Sphaerotilaceae</taxon>
        <taxon>Sphaerotilus</taxon>
    </lineage>
</organism>
<protein>
    <submittedName>
        <fullName evidence="2">Uncharacterized protein</fullName>
    </submittedName>
</protein>
<evidence type="ECO:0000313" key="3">
    <source>
        <dbReference type="Proteomes" id="UP000518288"/>
    </source>
</evidence>